<name>A0A0A9GVK7_ARUDO</name>
<reference evidence="1" key="1">
    <citation type="submission" date="2014-09" db="EMBL/GenBank/DDBJ databases">
        <authorList>
            <person name="Magalhaes I.L.F."/>
            <person name="Oliveira U."/>
            <person name="Santos F.R."/>
            <person name="Vidigal T.H.D.A."/>
            <person name="Brescovit A.D."/>
            <person name="Santos A.J."/>
        </authorList>
    </citation>
    <scope>NUCLEOTIDE SEQUENCE</scope>
    <source>
        <tissue evidence="1">Shoot tissue taken approximately 20 cm above the soil surface</tissue>
    </source>
</reference>
<protein>
    <submittedName>
        <fullName evidence="1">Uncharacterized protein</fullName>
    </submittedName>
</protein>
<organism evidence="1">
    <name type="scientific">Arundo donax</name>
    <name type="common">Giant reed</name>
    <name type="synonym">Donax arundinaceus</name>
    <dbReference type="NCBI Taxonomy" id="35708"/>
    <lineage>
        <taxon>Eukaryota</taxon>
        <taxon>Viridiplantae</taxon>
        <taxon>Streptophyta</taxon>
        <taxon>Embryophyta</taxon>
        <taxon>Tracheophyta</taxon>
        <taxon>Spermatophyta</taxon>
        <taxon>Magnoliopsida</taxon>
        <taxon>Liliopsida</taxon>
        <taxon>Poales</taxon>
        <taxon>Poaceae</taxon>
        <taxon>PACMAD clade</taxon>
        <taxon>Arundinoideae</taxon>
        <taxon>Arundineae</taxon>
        <taxon>Arundo</taxon>
    </lineage>
</organism>
<proteinExistence type="predicted"/>
<dbReference type="AlphaFoldDB" id="A0A0A9GVK7"/>
<evidence type="ECO:0000313" key="1">
    <source>
        <dbReference type="EMBL" id="JAE28582.1"/>
    </source>
</evidence>
<accession>A0A0A9GVK7</accession>
<reference evidence="1" key="2">
    <citation type="journal article" date="2015" name="Data Brief">
        <title>Shoot transcriptome of the giant reed, Arundo donax.</title>
        <authorList>
            <person name="Barrero R.A."/>
            <person name="Guerrero F.D."/>
            <person name="Moolhuijzen P."/>
            <person name="Goolsby J.A."/>
            <person name="Tidwell J."/>
            <person name="Bellgard S.E."/>
            <person name="Bellgard M.I."/>
        </authorList>
    </citation>
    <scope>NUCLEOTIDE SEQUENCE</scope>
    <source>
        <tissue evidence="1">Shoot tissue taken approximately 20 cm above the soil surface</tissue>
    </source>
</reference>
<sequence>MIDDINHCFQISAWHPSDMFMLLVKICIS</sequence>
<dbReference type="EMBL" id="GBRH01169314">
    <property type="protein sequence ID" value="JAE28582.1"/>
    <property type="molecule type" value="Transcribed_RNA"/>
</dbReference>